<dbReference type="PANTHER" id="PTHR33169:SF13">
    <property type="entry name" value="PADR-FAMILY TRANSCRIPTIONAL REGULATOR"/>
    <property type="match status" value="1"/>
</dbReference>
<reference evidence="3" key="1">
    <citation type="journal article" date="2019" name="Int. J. Syst. Evol. Microbiol.">
        <title>The Global Catalogue of Microorganisms (GCM) 10K type strain sequencing project: providing services to taxonomists for standard genome sequencing and annotation.</title>
        <authorList>
            <consortium name="The Broad Institute Genomics Platform"/>
            <consortium name="The Broad Institute Genome Sequencing Center for Infectious Disease"/>
            <person name="Wu L."/>
            <person name="Ma J."/>
        </authorList>
    </citation>
    <scope>NUCLEOTIDE SEQUENCE [LARGE SCALE GENOMIC DNA]</scope>
    <source>
        <strain evidence="3">ZS-35-S2</strain>
    </source>
</reference>
<sequence length="112" mass="12200">MTSAPLSQPALLVLTVLASGPQHGYGLIGEVEQVSGGRLRLGTGSLYAVLDRLRQAGLIELDREEIVRSRLRRYYRLTGLGAQELAAESERLRQTAEAADRGLRRLRLGGTS</sequence>
<dbReference type="PANTHER" id="PTHR33169">
    <property type="entry name" value="PADR-FAMILY TRANSCRIPTIONAL REGULATOR"/>
    <property type="match status" value="1"/>
</dbReference>
<evidence type="ECO:0000259" key="1">
    <source>
        <dbReference type="Pfam" id="PF03551"/>
    </source>
</evidence>
<dbReference type="InterPro" id="IPR036390">
    <property type="entry name" value="WH_DNA-bd_sf"/>
</dbReference>
<dbReference type="Pfam" id="PF03551">
    <property type="entry name" value="PadR"/>
    <property type="match status" value="1"/>
</dbReference>
<dbReference type="Proteomes" id="UP001596203">
    <property type="component" value="Unassembled WGS sequence"/>
</dbReference>
<keyword evidence="3" id="KW-1185">Reference proteome</keyword>
<evidence type="ECO:0000313" key="2">
    <source>
        <dbReference type="EMBL" id="MFC6019915.1"/>
    </source>
</evidence>
<proteinExistence type="predicted"/>
<dbReference type="Gene3D" id="1.10.10.10">
    <property type="entry name" value="Winged helix-like DNA-binding domain superfamily/Winged helix DNA-binding domain"/>
    <property type="match status" value="1"/>
</dbReference>
<organism evidence="2 3">
    <name type="scientific">Plantactinospora solaniradicis</name>
    <dbReference type="NCBI Taxonomy" id="1723736"/>
    <lineage>
        <taxon>Bacteria</taxon>
        <taxon>Bacillati</taxon>
        <taxon>Actinomycetota</taxon>
        <taxon>Actinomycetes</taxon>
        <taxon>Micromonosporales</taxon>
        <taxon>Micromonosporaceae</taxon>
        <taxon>Plantactinospora</taxon>
    </lineage>
</organism>
<evidence type="ECO:0000313" key="3">
    <source>
        <dbReference type="Proteomes" id="UP001596203"/>
    </source>
</evidence>
<gene>
    <name evidence="2" type="ORF">ACFP2T_27420</name>
</gene>
<comment type="caution">
    <text evidence="2">The sequence shown here is derived from an EMBL/GenBank/DDBJ whole genome shotgun (WGS) entry which is preliminary data.</text>
</comment>
<protein>
    <submittedName>
        <fullName evidence="2">PadR family transcriptional regulator</fullName>
    </submittedName>
</protein>
<name>A0ABW1KDQ3_9ACTN</name>
<dbReference type="SUPFAM" id="SSF46785">
    <property type="entry name" value="Winged helix' DNA-binding domain"/>
    <property type="match status" value="1"/>
</dbReference>
<dbReference type="InterPro" id="IPR052509">
    <property type="entry name" value="Metal_resp_DNA-bind_regulator"/>
</dbReference>
<accession>A0ABW1KDQ3</accession>
<dbReference type="EMBL" id="JBHSPR010000023">
    <property type="protein sequence ID" value="MFC6019915.1"/>
    <property type="molecule type" value="Genomic_DNA"/>
</dbReference>
<feature type="domain" description="Transcription regulator PadR N-terminal" evidence="1">
    <location>
        <begin position="13"/>
        <end position="86"/>
    </location>
</feature>
<dbReference type="RefSeq" id="WP_377426427.1">
    <property type="nucleotide sequence ID" value="NZ_JBHSPR010000023.1"/>
</dbReference>
<dbReference type="InterPro" id="IPR005149">
    <property type="entry name" value="Tscrpt_reg_PadR_N"/>
</dbReference>
<dbReference type="InterPro" id="IPR036388">
    <property type="entry name" value="WH-like_DNA-bd_sf"/>
</dbReference>